<keyword evidence="1" id="KW-0540">Nuclease</keyword>
<evidence type="ECO:0000256" key="2">
    <source>
        <dbReference type="ARBA" id="ARBA00022801"/>
    </source>
</evidence>
<organism evidence="5 6">
    <name type="scientific">Acetobacter musti</name>
    <dbReference type="NCBI Taxonomy" id="864732"/>
    <lineage>
        <taxon>Bacteria</taxon>
        <taxon>Pseudomonadati</taxon>
        <taxon>Pseudomonadota</taxon>
        <taxon>Alphaproteobacteria</taxon>
        <taxon>Acetobacterales</taxon>
        <taxon>Acetobacteraceae</taxon>
        <taxon>Acetobacter</taxon>
    </lineage>
</organism>
<dbReference type="InterPro" id="IPR022966">
    <property type="entry name" value="RNase_II/R_CS"/>
</dbReference>
<keyword evidence="3" id="KW-0269">Exonuclease</keyword>
<dbReference type="PANTHER" id="PTHR23355:SF9">
    <property type="entry name" value="DIS3-LIKE EXONUCLEASE 2"/>
    <property type="match status" value="1"/>
</dbReference>
<dbReference type="PROSITE" id="PS01175">
    <property type="entry name" value="RIBONUCLEASE_II"/>
    <property type="match status" value="1"/>
</dbReference>
<comment type="caution">
    <text evidence="5">The sequence shown here is derived from an EMBL/GenBank/DDBJ whole genome shotgun (WGS) entry which is preliminary data.</text>
</comment>
<reference evidence="5 6" key="1">
    <citation type="journal article" date="2020" name="Int. J. Syst. Evol. Microbiol.">
        <title>Novel acetic acid bacteria from cider fermentations: Acetobacter conturbans sp. nov. and Acetobacter fallax sp. nov.</title>
        <authorList>
            <person name="Sombolestani A.S."/>
            <person name="Cleenwerck I."/>
            <person name="Cnockaert M."/>
            <person name="Borremans W."/>
            <person name="Wieme A.D."/>
            <person name="De Vuyst L."/>
            <person name="Vandamme P."/>
        </authorList>
    </citation>
    <scope>NUCLEOTIDE SEQUENCE [LARGE SCALE GENOMIC DNA]</scope>
    <source>
        <strain evidence="5 6">LMG 30640</strain>
    </source>
</reference>
<dbReference type="Pfam" id="PF17876">
    <property type="entry name" value="CSD2"/>
    <property type="match status" value="1"/>
</dbReference>
<name>A0ABX0JQI2_9PROT</name>
<dbReference type="InterPro" id="IPR050180">
    <property type="entry name" value="RNR_Ribonuclease"/>
</dbReference>
<evidence type="ECO:0000259" key="4">
    <source>
        <dbReference type="SMART" id="SM00955"/>
    </source>
</evidence>
<proteinExistence type="predicted"/>
<dbReference type="InterPro" id="IPR040476">
    <property type="entry name" value="CSD2"/>
</dbReference>
<dbReference type="EMBL" id="WOTB01000009">
    <property type="protein sequence ID" value="NHN84741.1"/>
    <property type="molecule type" value="Genomic_DNA"/>
</dbReference>
<dbReference type="RefSeq" id="WP_173583125.1">
    <property type="nucleotide sequence ID" value="NZ_WOTB01000009.1"/>
</dbReference>
<dbReference type="SMART" id="SM00955">
    <property type="entry name" value="RNB"/>
    <property type="match status" value="1"/>
</dbReference>
<feature type="domain" description="RNB" evidence="4">
    <location>
        <begin position="257"/>
        <end position="550"/>
    </location>
</feature>
<dbReference type="Proteomes" id="UP000635278">
    <property type="component" value="Unassembled WGS sequence"/>
</dbReference>
<dbReference type="InterPro" id="IPR012340">
    <property type="entry name" value="NA-bd_OB-fold"/>
</dbReference>
<sequence length="691" mass="75006">MKTRRSASIDRAALMQALRQAGQPPDTGALLHALGLGPQYKAALRDLLHSMALEGAFTEPGLADKIRGLRYLPLVSVVVITGTDRNGAPVARPEAASLSSGEAGRLPVVFMARALPGRPPLSAGTRVLARLKPLGAGRFEGRTLRVLDDAETPLIGLLQPAQAGYRIEPVSSRTRGSWQVDSADTAGSQAGDFVVATPISNRQARVVRTLGRGDAPGTASLISIIGYNLPETFPDDVQAEADACEPVDVAAALNSGRSDLRDIPFVTVDGPDSRDFDDAIWAEREGDGFRLLIAIADVAHYVRPGSALDREARDRGQSVYFADRVIPMLPAHLSDDLCSLRPDADRLCVIFDIRLDADGHQTAAQIRRGLMRSRMRLTYDQFQMICDGDEAVPACLSRELIETLRAAHAVLSRQRANRGALVMERSEMRVTTGAEMNTLTLEQASAHESHRLIENFMLQANSAAARLMKDGHLPGLYRCHPAPADPERVRKELLAGTAGRDRHSLPAAFYSSDPSPHFALALDSYAHVTSPIRRYADLVCHRALLDEPEHEAAAPRTPFGDLVDLARHLSFMENRTACATRDAHEKLLALYLSRHTNLIFTGHVTGETPFGALVTLTEPELTGLLAVSPAVSETMASDLNRVSRKYPDRGTFPYPSSGLLCPKKGTAVRVRPAGLRQATFQCIFLFVDTQS</sequence>
<evidence type="ECO:0000313" key="6">
    <source>
        <dbReference type="Proteomes" id="UP000635278"/>
    </source>
</evidence>
<evidence type="ECO:0000256" key="1">
    <source>
        <dbReference type="ARBA" id="ARBA00022722"/>
    </source>
</evidence>
<dbReference type="InterPro" id="IPR001900">
    <property type="entry name" value="RNase_II/R"/>
</dbReference>
<dbReference type="PANTHER" id="PTHR23355">
    <property type="entry name" value="RIBONUCLEASE"/>
    <property type="match status" value="1"/>
</dbReference>
<dbReference type="SUPFAM" id="SSF50249">
    <property type="entry name" value="Nucleic acid-binding proteins"/>
    <property type="match status" value="1"/>
</dbReference>
<keyword evidence="2" id="KW-0378">Hydrolase</keyword>
<keyword evidence="6" id="KW-1185">Reference proteome</keyword>
<evidence type="ECO:0000313" key="5">
    <source>
        <dbReference type="EMBL" id="NHN84741.1"/>
    </source>
</evidence>
<accession>A0ABX0JQI2</accession>
<dbReference type="Pfam" id="PF00773">
    <property type="entry name" value="RNB"/>
    <property type="match status" value="1"/>
</dbReference>
<protein>
    <submittedName>
        <fullName evidence="5">RNB domain-containing ribonuclease</fullName>
    </submittedName>
</protein>
<evidence type="ECO:0000256" key="3">
    <source>
        <dbReference type="ARBA" id="ARBA00022839"/>
    </source>
</evidence>
<gene>
    <name evidence="5" type="ORF">GOB93_08805</name>
</gene>